<comment type="caution">
    <text evidence="1">The sequence shown here is derived from an EMBL/GenBank/DDBJ whole genome shotgun (WGS) entry which is preliminary data.</text>
</comment>
<evidence type="ECO:0000313" key="1">
    <source>
        <dbReference type="EMBL" id="GMH83496.1"/>
    </source>
</evidence>
<evidence type="ECO:0000313" key="2">
    <source>
        <dbReference type="Proteomes" id="UP001162640"/>
    </source>
</evidence>
<protein>
    <submittedName>
        <fullName evidence="1">Uncharacterized protein</fullName>
    </submittedName>
</protein>
<accession>A0A9W7B393</accession>
<dbReference type="EMBL" id="BLQM01000329">
    <property type="protein sequence ID" value="GMH83496.1"/>
    <property type="molecule type" value="Genomic_DNA"/>
</dbReference>
<dbReference type="AlphaFoldDB" id="A0A9W7B393"/>
<proteinExistence type="predicted"/>
<gene>
    <name evidence="1" type="ORF">TL16_g09616</name>
</gene>
<dbReference type="Proteomes" id="UP001162640">
    <property type="component" value="Unassembled WGS sequence"/>
</dbReference>
<name>A0A9W7B393_9STRA</name>
<reference evidence="2" key="1">
    <citation type="journal article" date="2023" name="Commun. Biol.">
        <title>Genome analysis of Parmales, the sister group of diatoms, reveals the evolutionary specialization of diatoms from phago-mixotrophs to photoautotrophs.</title>
        <authorList>
            <person name="Ban H."/>
            <person name="Sato S."/>
            <person name="Yoshikawa S."/>
            <person name="Yamada K."/>
            <person name="Nakamura Y."/>
            <person name="Ichinomiya M."/>
            <person name="Sato N."/>
            <person name="Blanc-Mathieu R."/>
            <person name="Endo H."/>
            <person name="Kuwata A."/>
            <person name="Ogata H."/>
        </authorList>
    </citation>
    <scope>NUCLEOTIDE SEQUENCE [LARGE SCALE GENOMIC DNA]</scope>
</reference>
<sequence length="90" mass="10749">MQDKLQILTNLESHINVMKSCWDKTYKTLLQERRDLKESVFASLTTDVDFIVKRNTYKQDERDVKSTVEEQKSIYLDIFESISEDIEKKK</sequence>
<organism evidence="1 2">
    <name type="scientific">Triparma laevis f. inornata</name>
    <dbReference type="NCBI Taxonomy" id="1714386"/>
    <lineage>
        <taxon>Eukaryota</taxon>
        <taxon>Sar</taxon>
        <taxon>Stramenopiles</taxon>
        <taxon>Ochrophyta</taxon>
        <taxon>Bolidophyceae</taxon>
        <taxon>Parmales</taxon>
        <taxon>Triparmaceae</taxon>
        <taxon>Triparma</taxon>
    </lineage>
</organism>